<sequence>MATPFQVEAWTEYALGLLVLLIRIVYRTTVVGTNWEGDDYFAVIAVFFWTGELVMLELIGQYGSITGMTDELALTLTDYQVERIVIGSKCLLAGWILYVTLIWCLKACMLFLYRRLTLNLLQQRMVLIAGCTCVVMYLVTIIVILTRCMPFRANWQVYPYPGDACALNIPNYIALVITNVTTDLMILYIPLPLLWSVQMPLARKIICTLWLCTGVFIIVATILRCVLCLQDAQSINLGTIWSIRETFVGILAVNAPVLGPWIAKSASAVRSRTSKNRSKASGQDSDNHHIVTIGAKESTRLERLGKDGRARKGLGWTTIDNDSEERIMKTQNDVAVSPKRSDEELETPEIRVTTTFDMRGNA</sequence>
<proteinExistence type="inferred from homology"/>
<comment type="similarity">
    <text evidence="5">Belongs to the SAT4 family.</text>
</comment>
<protein>
    <recommendedName>
        <fullName evidence="7">Rhodopsin domain-containing protein</fullName>
    </recommendedName>
</protein>
<name>A0A4R8R156_COLTR</name>
<evidence type="ECO:0000256" key="1">
    <source>
        <dbReference type="ARBA" id="ARBA00004141"/>
    </source>
</evidence>
<evidence type="ECO:0000259" key="7">
    <source>
        <dbReference type="Pfam" id="PF20684"/>
    </source>
</evidence>
<dbReference type="AlphaFoldDB" id="A0A4R8R156"/>
<dbReference type="Pfam" id="PF20684">
    <property type="entry name" value="Fung_rhodopsin"/>
    <property type="match status" value="1"/>
</dbReference>
<dbReference type="GO" id="GO:0016020">
    <property type="term" value="C:membrane"/>
    <property type="evidence" value="ECO:0007669"/>
    <property type="project" value="UniProtKB-SubCell"/>
</dbReference>
<feature type="domain" description="Rhodopsin" evidence="7">
    <location>
        <begin position="22"/>
        <end position="263"/>
    </location>
</feature>
<dbReference type="PANTHER" id="PTHR33048:SF2">
    <property type="entry name" value="SRPK"/>
    <property type="match status" value="1"/>
</dbReference>
<dbReference type="EMBL" id="RYZW01000086">
    <property type="protein sequence ID" value="TDZ49852.1"/>
    <property type="molecule type" value="Genomic_DNA"/>
</dbReference>
<evidence type="ECO:0000256" key="6">
    <source>
        <dbReference type="SAM" id="Phobius"/>
    </source>
</evidence>
<evidence type="ECO:0000256" key="4">
    <source>
        <dbReference type="ARBA" id="ARBA00023136"/>
    </source>
</evidence>
<evidence type="ECO:0000313" key="8">
    <source>
        <dbReference type="EMBL" id="TDZ49852.1"/>
    </source>
</evidence>
<organism evidence="8 9">
    <name type="scientific">Colletotrichum trifolii</name>
    <dbReference type="NCBI Taxonomy" id="5466"/>
    <lineage>
        <taxon>Eukaryota</taxon>
        <taxon>Fungi</taxon>
        <taxon>Dikarya</taxon>
        <taxon>Ascomycota</taxon>
        <taxon>Pezizomycotina</taxon>
        <taxon>Sordariomycetes</taxon>
        <taxon>Hypocreomycetidae</taxon>
        <taxon>Glomerellales</taxon>
        <taxon>Glomerellaceae</taxon>
        <taxon>Colletotrichum</taxon>
        <taxon>Colletotrichum orbiculare species complex</taxon>
    </lineage>
</organism>
<dbReference type="InterPro" id="IPR049326">
    <property type="entry name" value="Rhodopsin_dom_fungi"/>
</dbReference>
<dbReference type="Proteomes" id="UP000295703">
    <property type="component" value="Unassembled WGS sequence"/>
</dbReference>
<evidence type="ECO:0000256" key="3">
    <source>
        <dbReference type="ARBA" id="ARBA00022989"/>
    </source>
</evidence>
<feature type="transmembrane region" description="Helical" evidence="6">
    <location>
        <begin position="169"/>
        <end position="189"/>
    </location>
</feature>
<accession>A0A4R8R156</accession>
<dbReference type="InterPro" id="IPR052337">
    <property type="entry name" value="SAT4-like"/>
</dbReference>
<keyword evidence="2 6" id="KW-0812">Transmembrane</keyword>
<feature type="transmembrane region" description="Helical" evidence="6">
    <location>
        <begin position="201"/>
        <end position="223"/>
    </location>
</feature>
<evidence type="ECO:0000256" key="5">
    <source>
        <dbReference type="ARBA" id="ARBA00038359"/>
    </source>
</evidence>
<comment type="subcellular location">
    <subcellularLocation>
        <location evidence="1">Membrane</location>
        <topology evidence="1">Multi-pass membrane protein</topology>
    </subcellularLocation>
</comment>
<evidence type="ECO:0000313" key="9">
    <source>
        <dbReference type="Proteomes" id="UP000295703"/>
    </source>
</evidence>
<gene>
    <name evidence="8" type="ORF">CTRI78_v007787</name>
</gene>
<keyword evidence="3 6" id="KW-1133">Transmembrane helix</keyword>
<reference evidence="8 9" key="1">
    <citation type="submission" date="2018-12" db="EMBL/GenBank/DDBJ databases">
        <title>Genome sequence and assembly of Colletotrichum trifolii.</title>
        <authorList>
            <person name="Gan P."/>
            <person name="Shirasu K."/>
        </authorList>
    </citation>
    <scope>NUCLEOTIDE SEQUENCE [LARGE SCALE GENOMIC DNA]</scope>
    <source>
        <strain evidence="8 9">543-2</strain>
    </source>
</reference>
<keyword evidence="4 6" id="KW-0472">Membrane</keyword>
<feature type="transmembrane region" description="Helical" evidence="6">
    <location>
        <begin position="92"/>
        <end position="113"/>
    </location>
</feature>
<feature type="transmembrane region" description="Helical" evidence="6">
    <location>
        <begin position="40"/>
        <end position="59"/>
    </location>
</feature>
<comment type="caution">
    <text evidence="8">The sequence shown here is derived from an EMBL/GenBank/DDBJ whole genome shotgun (WGS) entry which is preliminary data.</text>
</comment>
<keyword evidence="9" id="KW-1185">Reference proteome</keyword>
<evidence type="ECO:0000256" key="2">
    <source>
        <dbReference type="ARBA" id="ARBA00022692"/>
    </source>
</evidence>
<dbReference type="PANTHER" id="PTHR33048">
    <property type="entry name" value="PTH11-LIKE INTEGRAL MEMBRANE PROTEIN (AFU_ORTHOLOGUE AFUA_5G11245)"/>
    <property type="match status" value="1"/>
</dbReference>
<feature type="transmembrane region" description="Helical" evidence="6">
    <location>
        <begin position="13"/>
        <end position="33"/>
    </location>
</feature>
<feature type="transmembrane region" description="Helical" evidence="6">
    <location>
        <begin position="125"/>
        <end position="145"/>
    </location>
</feature>
<dbReference type="STRING" id="5466.A0A4R8R156"/>